<dbReference type="KEGG" id="oni:Osc7112_6446"/>
<evidence type="ECO:0000313" key="2">
    <source>
        <dbReference type="Proteomes" id="UP000010478"/>
    </source>
</evidence>
<protein>
    <submittedName>
        <fullName evidence="1">Uncharacterized protein</fullName>
    </submittedName>
</protein>
<dbReference type="OrthoDB" id="512931at2"/>
<dbReference type="RefSeq" id="WP_015211768.1">
    <property type="nucleotide sequence ID" value="NC_019763.1"/>
</dbReference>
<keyword evidence="1" id="KW-0614">Plasmid</keyword>
<sequence length="159" mass="18077">MAKEKERVDFLWRYQPLKSTHDGVLMSYIKGNLLLPSREMILQSLRPYWLPLAYLEKENIDPVILGRLFRNAVYALEKHALYLRERGGIEYPPTNIGGMPISKIPFSREVPAGIEEADRSLLYGVESLTPPNHSTRSGLTADDFFELEGGEDFDDSGFA</sequence>
<proteinExistence type="predicted"/>
<evidence type="ECO:0000313" key="1">
    <source>
        <dbReference type="EMBL" id="AFZ10596.1"/>
    </source>
</evidence>
<gene>
    <name evidence="1" type="ORF">Osc7112_6446</name>
</gene>
<reference evidence="1 2" key="1">
    <citation type="submission" date="2012-05" db="EMBL/GenBank/DDBJ databases">
        <title>Finished plasmid 1 of genome of Oscillatoria sp. PCC 7112.</title>
        <authorList>
            <consortium name="US DOE Joint Genome Institute"/>
            <person name="Gugger M."/>
            <person name="Coursin T."/>
            <person name="Rippka R."/>
            <person name="Tandeau De Marsac N."/>
            <person name="Huntemann M."/>
            <person name="Wei C.-L."/>
            <person name="Han J."/>
            <person name="Detter J.C."/>
            <person name="Han C."/>
            <person name="Tapia R."/>
            <person name="Davenport K."/>
            <person name="Daligault H."/>
            <person name="Erkkila T."/>
            <person name="Gu W."/>
            <person name="Munk A.C.C."/>
            <person name="Teshima H."/>
            <person name="Xu Y."/>
            <person name="Chain P."/>
            <person name="Chen A."/>
            <person name="Krypides N."/>
            <person name="Mavromatis K."/>
            <person name="Markowitz V."/>
            <person name="Szeto E."/>
            <person name="Ivanova N."/>
            <person name="Mikhailova N."/>
            <person name="Ovchinnikova G."/>
            <person name="Pagani I."/>
            <person name="Pati A."/>
            <person name="Goodwin L."/>
            <person name="Peters L."/>
            <person name="Pitluck S."/>
            <person name="Woyke T."/>
            <person name="Kerfeld C."/>
        </authorList>
    </citation>
    <scope>NUCLEOTIDE SEQUENCE [LARGE SCALE GENOMIC DNA]</scope>
    <source>
        <strain evidence="1 2">PCC 7112</strain>
        <plasmid evidence="1 2">pOSC7112.01</plasmid>
    </source>
</reference>
<geneLocation type="plasmid" evidence="1 2">
    <name>pOSC7112.01</name>
</geneLocation>
<name>K9VRP4_9CYAN</name>
<organism evidence="1 2">
    <name type="scientific">Phormidium nigroviride PCC 7112</name>
    <dbReference type="NCBI Taxonomy" id="179408"/>
    <lineage>
        <taxon>Bacteria</taxon>
        <taxon>Bacillati</taxon>
        <taxon>Cyanobacteriota</taxon>
        <taxon>Cyanophyceae</taxon>
        <taxon>Oscillatoriophycideae</taxon>
        <taxon>Oscillatoriales</taxon>
        <taxon>Oscillatoriaceae</taxon>
        <taxon>Phormidium</taxon>
    </lineage>
</organism>
<dbReference type="AlphaFoldDB" id="K9VRP4"/>
<dbReference type="HOGENOM" id="CLU_1659011_0_0_3"/>
<accession>K9VRP4</accession>
<keyword evidence="2" id="KW-1185">Reference proteome</keyword>
<dbReference type="EMBL" id="CP003615">
    <property type="protein sequence ID" value="AFZ10596.1"/>
    <property type="molecule type" value="Genomic_DNA"/>
</dbReference>
<dbReference type="Proteomes" id="UP000010478">
    <property type="component" value="Plasmid pOSC7112.01"/>
</dbReference>